<dbReference type="GO" id="GO:1901701">
    <property type="term" value="P:cellular response to oxygen-containing compound"/>
    <property type="evidence" value="ECO:0007669"/>
    <property type="project" value="UniProtKB-ARBA"/>
</dbReference>
<accession>A0ABD1IIM1</accession>
<evidence type="ECO:0000256" key="8">
    <source>
        <dbReference type="ARBA" id="ARBA00023136"/>
    </source>
</evidence>
<dbReference type="CDD" id="cd19990">
    <property type="entry name" value="PBP1_GABAb_receptor_plant"/>
    <property type="match status" value="1"/>
</dbReference>
<dbReference type="InterPro" id="IPR015683">
    <property type="entry name" value="Ionotropic_Glu_rcpt"/>
</dbReference>
<dbReference type="FunFam" id="3.40.190.10:FF:000054">
    <property type="entry name" value="Glutamate receptor"/>
    <property type="match status" value="1"/>
</dbReference>
<keyword evidence="4 14" id="KW-0812">Transmembrane</keyword>
<dbReference type="PANTHER" id="PTHR18966">
    <property type="entry name" value="IONOTROPIC GLUTAMATE RECEPTOR"/>
    <property type="match status" value="1"/>
</dbReference>
<dbReference type="Pfam" id="PF10613">
    <property type="entry name" value="Lig_chan-Glu_bd"/>
    <property type="match status" value="1"/>
</dbReference>
<keyword evidence="10" id="KW-0325">Glycoprotein</keyword>
<dbReference type="AlphaFoldDB" id="A0ABD1IIM1"/>
<dbReference type="Gene3D" id="3.40.190.10">
    <property type="entry name" value="Periplasmic binding protein-like II"/>
    <property type="match status" value="2"/>
</dbReference>
<protein>
    <recommendedName>
        <fullName evidence="13">Glutamate receptor</fullName>
    </recommendedName>
</protein>
<evidence type="ECO:0000256" key="12">
    <source>
        <dbReference type="ARBA" id="ARBA00023303"/>
    </source>
</evidence>
<keyword evidence="11 13" id="KW-1071">Ligand-gated ion channel</keyword>
<dbReference type="InterPro" id="IPR028082">
    <property type="entry name" value="Peripla_BP_I"/>
</dbReference>
<keyword evidence="18" id="KW-1185">Reference proteome</keyword>
<dbReference type="InterPro" id="IPR001828">
    <property type="entry name" value="ANF_lig-bd_rcpt"/>
</dbReference>
<feature type="transmembrane region" description="Helical" evidence="14">
    <location>
        <begin position="574"/>
        <end position="596"/>
    </location>
</feature>
<dbReference type="SUPFAM" id="SSF53822">
    <property type="entry name" value="Periplasmic binding protein-like I"/>
    <property type="match status" value="1"/>
</dbReference>
<keyword evidence="5 15" id="KW-0732">Signal</keyword>
<dbReference type="PIRSF" id="PIRSF037090">
    <property type="entry name" value="Iontro_Glu-like_rcpt_pln"/>
    <property type="match status" value="1"/>
</dbReference>
<keyword evidence="7 13" id="KW-0406">Ion transport</keyword>
<feature type="transmembrane region" description="Helical" evidence="14">
    <location>
        <begin position="545"/>
        <end position="562"/>
    </location>
</feature>
<dbReference type="FunFam" id="1.10.287.70:FF:000037">
    <property type="entry name" value="Glutamate receptor"/>
    <property type="match status" value="1"/>
</dbReference>
<comment type="function">
    <text evidence="13">Glutamate-gated receptor that probably acts as non-selective cation channel.</text>
</comment>
<evidence type="ECO:0000256" key="11">
    <source>
        <dbReference type="ARBA" id="ARBA00023286"/>
    </source>
</evidence>
<dbReference type="EMBL" id="JBEAFC010000002">
    <property type="protein sequence ID" value="KAL1567629.1"/>
    <property type="molecule type" value="Genomic_DNA"/>
</dbReference>
<evidence type="ECO:0000313" key="17">
    <source>
        <dbReference type="EMBL" id="KAL1567629.1"/>
    </source>
</evidence>
<keyword evidence="6 14" id="KW-1133">Transmembrane helix</keyword>
<evidence type="ECO:0000256" key="13">
    <source>
        <dbReference type="PIRNR" id="PIRNR037090"/>
    </source>
</evidence>
<dbReference type="SUPFAM" id="SSF53850">
    <property type="entry name" value="Periplasmic binding protein-like II"/>
    <property type="match status" value="1"/>
</dbReference>
<dbReference type="FunFam" id="3.40.50.2300:FF:000081">
    <property type="entry name" value="Glutamate receptor"/>
    <property type="match status" value="1"/>
</dbReference>
<comment type="subcellular location">
    <subcellularLocation>
        <location evidence="1">Membrane</location>
        <topology evidence="1">Multi-pass membrane protein</topology>
    </subcellularLocation>
</comment>
<comment type="similarity">
    <text evidence="2 13">Belongs to the glutamate-gated ion channel (TC 1.A.10.1) family.</text>
</comment>
<dbReference type="FunFam" id="3.40.190.10:FF:000175">
    <property type="entry name" value="Glutamate receptor"/>
    <property type="match status" value="1"/>
</dbReference>
<name>A0ABD1IIM1_SALDI</name>
<dbReference type="CDD" id="cd13686">
    <property type="entry name" value="GluR_Plant"/>
    <property type="match status" value="1"/>
</dbReference>
<evidence type="ECO:0000256" key="10">
    <source>
        <dbReference type="ARBA" id="ARBA00023180"/>
    </source>
</evidence>
<dbReference type="SMART" id="SM00079">
    <property type="entry name" value="PBPe"/>
    <property type="match status" value="1"/>
</dbReference>
<evidence type="ECO:0000259" key="16">
    <source>
        <dbReference type="SMART" id="SM00079"/>
    </source>
</evidence>
<evidence type="ECO:0000256" key="1">
    <source>
        <dbReference type="ARBA" id="ARBA00004141"/>
    </source>
</evidence>
<evidence type="ECO:0000256" key="3">
    <source>
        <dbReference type="ARBA" id="ARBA00022448"/>
    </source>
</evidence>
<gene>
    <name evidence="17" type="ORF">AAHA92_03088</name>
</gene>
<evidence type="ECO:0000256" key="14">
    <source>
        <dbReference type="SAM" id="Phobius"/>
    </source>
</evidence>
<evidence type="ECO:0000256" key="6">
    <source>
        <dbReference type="ARBA" id="ARBA00022989"/>
    </source>
</evidence>
<feature type="transmembrane region" description="Helical" evidence="14">
    <location>
        <begin position="640"/>
        <end position="662"/>
    </location>
</feature>
<dbReference type="GO" id="GO:0009611">
    <property type="term" value="P:response to wounding"/>
    <property type="evidence" value="ECO:0007669"/>
    <property type="project" value="UniProtKB-ARBA"/>
</dbReference>
<evidence type="ECO:0000256" key="4">
    <source>
        <dbReference type="ARBA" id="ARBA00022692"/>
    </source>
</evidence>
<evidence type="ECO:0000256" key="15">
    <source>
        <dbReference type="SAM" id="SignalP"/>
    </source>
</evidence>
<feature type="signal peptide" evidence="15">
    <location>
        <begin position="1"/>
        <end position="26"/>
    </location>
</feature>
<keyword evidence="3 13" id="KW-0813">Transport</keyword>
<dbReference type="GO" id="GO:0034220">
    <property type="term" value="P:monoatomic ion transmembrane transport"/>
    <property type="evidence" value="ECO:0007669"/>
    <property type="project" value="UniProtKB-KW"/>
</dbReference>
<reference evidence="17 18" key="1">
    <citation type="submission" date="2024-06" db="EMBL/GenBank/DDBJ databases">
        <title>A chromosome level genome sequence of Diviner's sage (Salvia divinorum).</title>
        <authorList>
            <person name="Ford S.A."/>
            <person name="Ro D.-K."/>
            <person name="Ness R.W."/>
            <person name="Phillips M.A."/>
        </authorList>
    </citation>
    <scope>NUCLEOTIDE SEQUENCE [LARGE SCALE GENOMIC DNA]</scope>
    <source>
        <strain evidence="17">SAF-2024a</strain>
        <tissue evidence="17">Leaf</tissue>
    </source>
</reference>
<dbReference type="InterPro" id="IPR019594">
    <property type="entry name" value="Glu/Gly-bd"/>
</dbReference>
<feature type="domain" description="Ionotropic glutamate receptor C-terminal" evidence="16">
    <location>
        <begin position="455"/>
        <end position="798"/>
    </location>
</feature>
<dbReference type="PRINTS" id="PR01176">
    <property type="entry name" value="GABABRECEPTR"/>
</dbReference>
<feature type="transmembrane region" description="Helical" evidence="14">
    <location>
        <begin position="820"/>
        <end position="842"/>
    </location>
</feature>
<keyword evidence="8 13" id="KW-0472">Membrane</keyword>
<dbReference type="InterPro" id="IPR017103">
    <property type="entry name" value="Iontropic_Glu_rcpt_pln"/>
</dbReference>
<keyword evidence="9 13" id="KW-0675">Receptor</keyword>
<feature type="transmembrane region" description="Helical" evidence="14">
    <location>
        <begin position="611"/>
        <end position="628"/>
    </location>
</feature>
<dbReference type="InterPro" id="IPR001320">
    <property type="entry name" value="Iontro_rcpt_C"/>
</dbReference>
<dbReference type="Pfam" id="PF00060">
    <property type="entry name" value="Lig_chan"/>
    <property type="match status" value="1"/>
</dbReference>
<evidence type="ECO:0000256" key="7">
    <source>
        <dbReference type="ARBA" id="ARBA00023065"/>
    </source>
</evidence>
<organism evidence="17 18">
    <name type="scientific">Salvia divinorum</name>
    <name type="common">Maria pastora</name>
    <name type="synonym">Diviner's sage</name>
    <dbReference type="NCBI Taxonomy" id="28513"/>
    <lineage>
        <taxon>Eukaryota</taxon>
        <taxon>Viridiplantae</taxon>
        <taxon>Streptophyta</taxon>
        <taxon>Embryophyta</taxon>
        <taxon>Tracheophyta</taxon>
        <taxon>Spermatophyta</taxon>
        <taxon>Magnoliopsida</taxon>
        <taxon>eudicotyledons</taxon>
        <taxon>Gunneridae</taxon>
        <taxon>Pentapetalae</taxon>
        <taxon>asterids</taxon>
        <taxon>lamiids</taxon>
        <taxon>Lamiales</taxon>
        <taxon>Lamiaceae</taxon>
        <taxon>Nepetoideae</taxon>
        <taxon>Mentheae</taxon>
        <taxon>Salviinae</taxon>
        <taxon>Salvia</taxon>
        <taxon>Salvia subgen. Calosphace</taxon>
    </lineage>
</organism>
<dbReference type="Proteomes" id="UP001567538">
    <property type="component" value="Unassembled WGS sequence"/>
</dbReference>
<dbReference type="GO" id="GO:0016020">
    <property type="term" value="C:membrane"/>
    <property type="evidence" value="ECO:0007669"/>
    <property type="project" value="UniProtKB-SubCell"/>
</dbReference>
<evidence type="ECO:0000256" key="2">
    <source>
        <dbReference type="ARBA" id="ARBA00008685"/>
    </source>
</evidence>
<evidence type="ECO:0000256" key="5">
    <source>
        <dbReference type="ARBA" id="ARBA00022729"/>
    </source>
</evidence>
<feature type="chain" id="PRO_5044783927" description="Glutamate receptor" evidence="15">
    <location>
        <begin position="27"/>
        <end position="907"/>
    </location>
</feature>
<dbReference type="GO" id="GO:0007165">
    <property type="term" value="P:signal transduction"/>
    <property type="evidence" value="ECO:0007669"/>
    <property type="project" value="UniProtKB-ARBA"/>
</dbReference>
<dbReference type="Pfam" id="PF01094">
    <property type="entry name" value="ANF_receptor"/>
    <property type="match status" value="1"/>
</dbReference>
<proteinExistence type="inferred from homology"/>
<dbReference type="Gene3D" id="1.10.287.70">
    <property type="match status" value="1"/>
</dbReference>
<dbReference type="Gene3D" id="3.40.50.2300">
    <property type="match status" value="2"/>
</dbReference>
<evidence type="ECO:0000313" key="18">
    <source>
        <dbReference type="Proteomes" id="UP001567538"/>
    </source>
</evidence>
<comment type="caution">
    <text evidence="17">The sequence shown here is derived from an EMBL/GenBank/DDBJ whole genome shotgun (WGS) entry which is preliminary data.</text>
</comment>
<keyword evidence="12 13" id="KW-0407">Ion channel</keyword>
<dbReference type="InterPro" id="IPR044440">
    <property type="entry name" value="GABAb_receptor_plant_PBP1"/>
</dbReference>
<sequence length="907" mass="99937">MEFWSVTGVVLAVLEVVFLHSDSVCCEKVSVVNVGAVFTYESVIGRGAKIAMEMAVGDVNSDPTILNGTQMELVMEDLGCSAFMGSIKAFNVIEKEVVAIIGPQSSAIARIIAHIANGLQIPVISYAATDPSLSSLQFPYFVRTAPPDSTQMLALADLIDLYGWKEVIAVFEDTDYGRNGVAALGDFLATKMSTISHKLPLSPHYNHSEISEALIMSKSLGSRVYVVHIRPDPMLRFFEIAENLGMVSADYVWLATDWLTSSLDSFSSNEDSFNLVRGVVTLRPRVAPTPKREALLARWGEMQRKGLTHSGLTEYGIYAYDTVWLVAYAVDKLLKERGEITFSSSERFHELENFKVFDGGEALLKLLLASNFTSVLGQVQFDDSRNIVGTEYEVLNVGENGYVRVGFWSNLTGLSIQSPELVRRNGQSLGRVTWPGGVAQRPRGWVVATSEKPLRVGFPNRISFSDFVSRQNDSSNHTAQGYCIDLFLEVLKLVPYDVPHRFVSFGDGLKNPSYDQLVRLVADDVLDAAVGDIAIVTDRIKVVDFTLPFAATGLAIVAPLGNSTSNGWVFIKPFSLELWCAAAVSFIVIAVVIWMLEHRVNNDFRGPPQKQLRTMFLFSFSTLFKANYERTVSAAGKLVMVVWLFLLLVITSSYTASLSSILTVQQLSTSITGLDSLISSGLPIGYQVGSFAYSYMTNNLNIHPSRLISLGSPEEYEAALKRGPGNGGVAAIVDETPYVELFLSKQKDYGLAGQPFTKSGWGFAFQKNSPLAVGISTAILKLTESGQLEKINNKWFCKSGCPGEQDKKPEPNELHLNSFLVLYSLTGIAAVIAFSVFLFRAVRQYIDYKRRQLQRDPSSLATSSSSDFVFSRAIHNFLQFVDEKEEAIKRFFTQENAPTIEVSVVGL</sequence>
<evidence type="ECO:0000256" key="9">
    <source>
        <dbReference type="ARBA" id="ARBA00023170"/>
    </source>
</evidence>